<dbReference type="SUPFAM" id="SSF88946">
    <property type="entry name" value="Sigma2 domain of RNA polymerase sigma factors"/>
    <property type="match status" value="1"/>
</dbReference>
<dbReference type="SUPFAM" id="SSF88659">
    <property type="entry name" value="Sigma3 and sigma4 domains of RNA polymerase sigma factors"/>
    <property type="match status" value="1"/>
</dbReference>
<dbReference type="CDD" id="cd06171">
    <property type="entry name" value="Sigma70_r4"/>
    <property type="match status" value="1"/>
</dbReference>
<feature type="domain" description="RNA polymerase sigma-70 region 2" evidence="7">
    <location>
        <begin position="35"/>
        <end position="100"/>
    </location>
</feature>
<sequence>MARSTDPRSGDLTVVSDRVLVHRSVDGDSSAFREIVRRYAGSMRAYVSRIVGSLSEADDVVQNALVTAWRQLDSLRDPDAVKSWLMRIASREAFAFIRRRPTDATLTGYDAPHTESTQPEQIAIRNAQLAALSKALDSLPEDQRRCWLLRQVAELSYTEIAEEMETSPSTVRGLLSRARSSITIQMGGWR</sequence>
<dbReference type="InterPro" id="IPR039425">
    <property type="entry name" value="RNA_pol_sigma-70-like"/>
</dbReference>
<keyword evidence="10" id="KW-1185">Reference proteome</keyword>
<dbReference type="Pfam" id="PF04542">
    <property type="entry name" value="Sigma70_r2"/>
    <property type="match status" value="1"/>
</dbReference>
<keyword evidence="2 6" id="KW-0805">Transcription regulation</keyword>
<proteinExistence type="inferred from homology"/>
<evidence type="ECO:0000256" key="2">
    <source>
        <dbReference type="ARBA" id="ARBA00023015"/>
    </source>
</evidence>
<feature type="domain" description="RNA polymerase sigma factor 70 region 4 type 2" evidence="8">
    <location>
        <begin position="130"/>
        <end position="180"/>
    </location>
</feature>
<dbReference type="InterPro" id="IPR013325">
    <property type="entry name" value="RNA_pol_sigma_r2"/>
</dbReference>
<dbReference type="EMBL" id="CP078077">
    <property type="protein sequence ID" value="UPL14380.1"/>
    <property type="molecule type" value="Genomic_DNA"/>
</dbReference>
<comment type="similarity">
    <text evidence="1 6">Belongs to the sigma-70 factor family. ECF subfamily.</text>
</comment>
<evidence type="ECO:0000259" key="8">
    <source>
        <dbReference type="Pfam" id="PF08281"/>
    </source>
</evidence>
<dbReference type="RefSeq" id="WP_247957436.1">
    <property type="nucleotide sequence ID" value="NZ_CP078077.1"/>
</dbReference>
<evidence type="ECO:0000313" key="9">
    <source>
        <dbReference type="EMBL" id="UPL14380.1"/>
    </source>
</evidence>
<evidence type="ECO:0000259" key="7">
    <source>
        <dbReference type="Pfam" id="PF04542"/>
    </source>
</evidence>
<dbReference type="InterPro" id="IPR013249">
    <property type="entry name" value="RNA_pol_sigma70_r4_t2"/>
</dbReference>
<accession>A0ABY4IQ57</accession>
<dbReference type="PANTHER" id="PTHR43133:SF51">
    <property type="entry name" value="RNA POLYMERASE SIGMA FACTOR"/>
    <property type="match status" value="1"/>
</dbReference>
<evidence type="ECO:0000256" key="3">
    <source>
        <dbReference type="ARBA" id="ARBA00023082"/>
    </source>
</evidence>
<protein>
    <recommendedName>
        <fullName evidence="6">RNA polymerase sigma factor</fullName>
    </recommendedName>
</protein>
<dbReference type="Pfam" id="PF08281">
    <property type="entry name" value="Sigma70_r4_2"/>
    <property type="match status" value="1"/>
</dbReference>
<dbReference type="Gene3D" id="1.10.1740.10">
    <property type="match status" value="1"/>
</dbReference>
<evidence type="ECO:0000256" key="6">
    <source>
        <dbReference type="RuleBase" id="RU000716"/>
    </source>
</evidence>
<dbReference type="PROSITE" id="PS01063">
    <property type="entry name" value="SIGMA70_ECF"/>
    <property type="match status" value="1"/>
</dbReference>
<organism evidence="9 10">
    <name type="scientific">Microbacterium galbinum</name>
    <dbReference type="NCBI Taxonomy" id="2851646"/>
    <lineage>
        <taxon>Bacteria</taxon>
        <taxon>Bacillati</taxon>
        <taxon>Actinomycetota</taxon>
        <taxon>Actinomycetes</taxon>
        <taxon>Micrococcales</taxon>
        <taxon>Microbacteriaceae</taxon>
        <taxon>Microbacterium</taxon>
    </lineage>
</organism>
<dbReference type="InterPro" id="IPR007627">
    <property type="entry name" value="RNA_pol_sigma70_r2"/>
</dbReference>
<evidence type="ECO:0000256" key="5">
    <source>
        <dbReference type="ARBA" id="ARBA00023163"/>
    </source>
</evidence>
<dbReference type="InterPro" id="IPR013324">
    <property type="entry name" value="RNA_pol_sigma_r3/r4-like"/>
</dbReference>
<evidence type="ECO:0000256" key="1">
    <source>
        <dbReference type="ARBA" id="ARBA00010641"/>
    </source>
</evidence>
<name>A0ABY4IQ57_9MICO</name>
<reference evidence="9 10" key="1">
    <citation type="submission" date="2021-06" db="EMBL/GenBank/DDBJ databases">
        <title>Genome-based taxonomic framework of Microbacterium strains isolated from marine environment, the description of four new species and reclassification of four preexisting species.</title>
        <authorList>
            <person name="Lee S.D."/>
            <person name="Kim S.-M."/>
            <person name="Byeon Y.-S."/>
            <person name="Yang H.L."/>
            <person name="Kim I.S."/>
        </authorList>
    </citation>
    <scope>NUCLEOTIDE SEQUENCE [LARGE SCALE GENOMIC DNA]</scope>
    <source>
        <strain evidence="9 10">SSW1-36</strain>
    </source>
</reference>
<keyword evidence="4 6" id="KW-0238">DNA-binding</keyword>
<gene>
    <name evidence="9" type="ORF">KV396_07800</name>
</gene>
<dbReference type="InterPro" id="IPR014284">
    <property type="entry name" value="RNA_pol_sigma-70_dom"/>
</dbReference>
<evidence type="ECO:0000256" key="4">
    <source>
        <dbReference type="ARBA" id="ARBA00023125"/>
    </source>
</evidence>
<keyword evidence="3 6" id="KW-0731">Sigma factor</keyword>
<dbReference type="InterPro" id="IPR036388">
    <property type="entry name" value="WH-like_DNA-bd_sf"/>
</dbReference>
<dbReference type="NCBIfam" id="TIGR02937">
    <property type="entry name" value="sigma70-ECF"/>
    <property type="match status" value="1"/>
</dbReference>
<dbReference type="InterPro" id="IPR000838">
    <property type="entry name" value="RNA_pol_sigma70_ECF_CS"/>
</dbReference>
<evidence type="ECO:0000313" key="10">
    <source>
        <dbReference type="Proteomes" id="UP000831963"/>
    </source>
</evidence>
<dbReference type="Gene3D" id="1.10.10.10">
    <property type="entry name" value="Winged helix-like DNA-binding domain superfamily/Winged helix DNA-binding domain"/>
    <property type="match status" value="1"/>
</dbReference>
<dbReference type="PANTHER" id="PTHR43133">
    <property type="entry name" value="RNA POLYMERASE ECF-TYPE SIGMA FACTO"/>
    <property type="match status" value="1"/>
</dbReference>
<dbReference type="Proteomes" id="UP000831963">
    <property type="component" value="Chromosome"/>
</dbReference>
<keyword evidence="5 6" id="KW-0804">Transcription</keyword>